<accession>A0AAW1I4Q5</accession>
<feature type="domain" description="CCHC-type" evidence="2">
    <location>
        <begin position="76"/>
        <end position="89"/>
    </location>
</feature>
<sequence length="264" mass="29130">MGLDPSYDTVRTSILSLDPLPSLNSVYSQLLRVEKQKKLSILTSLPLESTALAVNTYVPSSSGHYNLKRNKRDLSCTFCGKRGHDSSECFKRLKKVPDWYKELQAKKAHQSAAHFVNANPEDPLCYSDAGILPTPTAPSASNVQLTPALLEALFQKYVVPSSFRAPVTSDLPPPADIPVHFAGTLLPSSYLCLSSSDSLQWIIDTGATDHMCPFLHHFYNIRTLSTPIKISLPTGQQLFITTIGDIPFTSTIVLKDVFYVPTFQ</sequence>
<evidence type="ECO:0000313" key="4">
    <source>
        <dbReference type="Proteomes" id="UP001443914"/>
    </source>
</evidence>
<dbReference type="GO" id="GO:0008270">
    <property type="term" value="F:zinc ion binding"/>
    <property type="evidence" value="ECO:0007669"/>
    <property type="project" value="UniProtKB-KW"/>
</dbReference>
<organism evidence="3 4">
    <name type="scientific">Saponaria officinalis</name>
    <name type="common">Common soapwort</name>
    <name type="synonym">Lychnis saponaria</name>
    <dbReference type="NCBI Taxonomy" id="3572"/>
    <lineage>
        <taxon>Eukaryota</taxon>
        <taxon>Viridiplantae</taxon>
        <taxon>Streptophyta</taxon>
        <taxon>Embryophyta</taxon>
        <taxon>Tracheophyta</taxon>
        <taxon>Spermatophyta</taxon>
        <taxon>Magnoliopsida</taxon>
        <taxon>eudicotyledons</taxon>
        <taxon>Gunneridae</taxon>
        <taxon>Pentapetalae</taxon>
        <taxon>Caryophyllales</taxon>
        <taxon>Caryophyllaceae</taxon>
        <taxon>Caryophylleae</taxon>
        <taxon>Saponaria</taxon>
    </lineage>
</organism>
<dbReference type="PANTHER" id="PTHR34222">
    <property type="entry name" value="GAG_PRE-INTEGRS DOMAIN-CONTAINING PROTEIN"/>
    <property type="match status" value="1"/>
</dbReference>
<dbReference type="InterPro" id="IPR054722">
    <property type="entry name" value="PolX-like_BBD"/>
</dbReference>
<dbReference type="EMBL" id="JBDFQZ010000010">
    <property type="protein sequence ID" value="KAK9684362.1"/>
    <property type="molecule type" value="Genomic_DNA"/>
</dbReference>
<dbReference type="PANTHER" id="PTHR34222:SF99">
    <property type="entry name" value="PROTEIN, PUTATIVE-RELATED"/>
    <property type="match status" value="1"/>
</dbReference>
<reference evidence="3" key="1">
    <citation type="submission" date="2024-03" db="EMBL/GenBank/DDBJ databases">
        <title>WGS assembly of Saponaria officinalis var. Norfolk2.</title>
        <authorList>
            <person name="Jenkins J."/>
            <person name="Shu S."/>
            <person name="Grimwood J."/>
            <person name="Barry K."/>
            <person name="Goodstein D."/>
            <person name="Schmutz J."/>
            <person name="Leebens-Mack J."/>
            <person name="Osbourn A."/>
        </authorList>
    </citation>
    <scope>NUCLEOTIDE SEQUENCE [LARGE SCALE GENOMIC DNA]</scope>
    <source>
        <strain evidence="3">JIC</strain>
    </source>
</reference>
<dbReference type="SUPFAM" id="SSF57756">
    <property type="entry name" value="Retrovirus zinc finger-like domains"/>
    <property type="match status" value="1"/>
</dbReference>
<protein>
    <recommendedName>
        <fullName evidence="2">CCHC-type domain-containing protein</fullName>
    </recommendedName>
</protein>
<keyword evidence="4" id="KW-1185">Reference proteome</keyword>
<evidence type="ECO:0000259" key="2">
    <source>
        <dbReference type="PROSITE" id="PS50158"/>
    </source>
</evidence>
<dbReference type="InterPro" id="IPR036875">
    <property type="entry name" value="Znf_CCHC_sf"/>
</dbReference>
<dbReference type="Proteomes" id="UP001443914">
    <property type="component" value="Unassembled WGS sequence"/>
</dbReference>
<dbReference type="InterPro" id="IPR001878">
    <property type="entry name" value="Znf_CCHC"/>
</dbReference>
<comment type="caution">
    <text evidence="3">The sequence shown here is derived from an EMBL/GenBank/DDBJ whole genome shotgun (WGS) entry which is preliminary data.</text>
</comment>
<gene>
    <name evidence="3" type="ORF">RND81_10G205000</name>
</gene>
<evidence type="ECO:0000313" key="3">
    <source>
        <dbReference type="EMBL" id="KAK9684362.1"/>
    </source>
</evidence>
<keyword evidence="1" id="KW-0862">Zinc</keyword>
<proteinExistence type="predicted"/>
<keyword evidence="1" id="KW-0479">Metal-binding</keyword>
<dbReference type="PROSITE" id="PS50158">
    <property type="entry name" value="ZF_CCHC"/>
    <property type="match status" value="1"/>
</dbReference>
<name>A0AAW1I4Q5_SAPOF</name>
<dbReference type="AlphaFoldDB" id="A0AAW1I4Q5"/>
<dbReference type="Pfam" id="PF22936">
    <property type="entry name" value="Pol_BBD"/>
    <property type="match status" value="1"/>
</dbReference>
<keyword evidence="1" id="KW-0863">Zinc-finger</keyword>
<evidence type="ECO:0000256" key="1">
    <source>
        <dbReference type="PROSITE-ProRule" id="PRU00047"/>
    </source>
</evidence>
<dbReference type="GO" id="GO:0003676">
    <property type="term" value="F:nucleic acid binding"/>
    <property type="evidence" value="ECO:0007669"/>
    <property type="project" value="InterPro"/>
</dbReference>